<dbReference type="Pfam" id="PF00561">
    <property type="entry name" value="Abhydrolase_1"/>
    <property type="match status" value="1"/>
</dbReference>
<dbReference type="EMBL" id="LT670817">
    <property type="protein sequence ID" value="SHG47367.1"/>
    <property type="molecule type" value="Genomic_DNA"/>
</dbReference>
<feature type="domain" description="AB hydrolase-1" evidence="1">
    <location>
        <begin position="41"/>
        <end position="289"/>
    </location>
</feature>
<protein>
    <submittedName>
        <fullName evidence="2">Haloalkane dehalogenase</fullName>
    </submittedName>
</protein>
<name>A0A1M5K3K5_9BRAD</name>
<dbReference type="GO" id="GO:0016020">
    <property type="term" value="C:membrane"/>
    <property type="evidence" value="ECO:0007669"/>
    <property type="project" value="TreeGrafter"/>
</dbReference>
<reference evidence="2 3" key="1">
    <citation type="submission" date="2016-11" db="EMBL/GenBank/DDBJ databases">
        <authorList>
            <person name="Jaros S."/>
            <person name="Januszkiewicz K."/>
            <person name="Wedrychowicz H."/>
        </authorList>
    </citation>
    <scope>NUCLEOTIDE SEQUENCE [LARGE SCALE GENOMIC DNA]</scope>
    <source>
        <strain evidence="2 3">GAS138</strain>
    </source>
</reference>
<dbReference type="InterPro" id="IPR029058">
    <property type="entry name" value="AB_hydrolase_fold"/>
</dbReference>
<dbReference type="PANTHER" id="PTHR43798:SF24">
    <property type="entry name" value="CIS-3-ALKYL-4-ALKYLOXETAN-2-ONE DECARBOXYLASE"/>
    <property type="match status" value="1"/>
</dbReference>
<dbReference type="SUPFAM" id="SSF53474">
    <property type="entry name" value="alpha/beta-Hydrolases"/>
    <property type="match status" value="1"/>
</dbReference>
<evidence type="ECO:0000259" key="1">
    <source>
        <dbReference type="Pfam" id="PF00561"/>
    </source>
</evidence>
<dbReference type="Proteomes" id="UP000189796">
    <property type="component" value="Chromosome I"/>
</dbReference>
<gene>
    <name evidence="2" type="ORF">SAMN05443248_1669</name>
</gene>
<dbReference type="InterPro" id="IPR000639">
    <property type="entry name" value="Epox_hydrolase-like"/>
</dbReference>
<dbReference type="GO" id="GO:0003824">
    <property type="term" value="F:catalytic activity"/>
    <property type="evidence" value="ECO:0007669"/>
    <property type="project" value="InterPro"/>
</dbReference>
<evidence type="ECO:0000313" key="2">
    <source>
        <dbReference type="EMBL" id="SHG47367.1"/>
    </source>
</evidence>
<dbReference type="PANTHER" id="PTHR43798">
    <property type="entry name" value="MONOACYLGLYCEROL LIPASE"/>
    <property type="match status" value="1"/>
</dbReference>
<dbReference type="InterPro" id="IPR000073">
    <property type="entry name" value="AB_hydrolase_1"/>
</dbReference>
<dbReference type="AlphaFoldDB" id="A0A1M5K3K5"/>
<dbReference type="Gene3D" id="3.40.50.1820">
    <property type="entry name" value="alpha/beta hydrolase"/>
    <property type="match status" value="1"/>
</dbReference>
<dbReference type="PRINTS" id="PR00412">
    <property type="entry name" value="EPOXHYDRLASE"/>
</dbReference>
<accession>A0A1M5K3K5</accession>
<proteinExistence type="predicted"/>
<dbReference type="PRINTS" id="PR00111">
    <property type="entry name" value="ABHYDROLASE"/>
</dbReference>
<evidence type="ECO:0000313" key="3">
    <source>
        <dbReference type="Proteomes" id="UP000189796"/>
    </source>
</evidence>
<sequence length="311" mass="35502">MTIQADNVLPAAVRGQWPYAPRFANVNGWRMHYIDEGEGDPVVLLHGNPTWGFLYRDIIGPLVKSGRRVIVPDMIGFGLSEKPVREQDHSLDGHTANLTALMRQLNLSKITLVCHDWGGPTGLSFAMSNPSRIRALTIMSTWAWPLPPAEFHTRIFPWRMMHAPLVGPYFLGRHKALAGRGVYLSVVDREKFARTAQAAYEGVLPDPATRLLTWVWPRWIPLDQDARAYQRFKWLEQELSQSKFPTMIIWGREDEVFDAATFSSRFKQMIPHADGPYLVTGRHFLQEDSALEIADLIRSFLDRLDKREAAQ</sequence>
<organism evidence="2 3">
    <name type="scientific">Bradyrhizobium erythrophlei</name>
    <dbReference type="NCBI Taxonomy" id="1437360"/>
    <lineage>
        <taxon>Bacteria</taxon>
        <taxon>Pseudomonadati</taxon>
        <taxon>Pseudomonadota</taxon>
        <taxon>Alphaproteobacteria</taxon>
        <taxon>Hyphomicrobiales</taxon>
        <taxon>Nitrobacteraceae</taxon>
        <taxon>Bradyrhizobium</taxon>
    </lineage>
</organism>
<dbReference type="InterPro" id="IPR050266">
    <property type="entry name" value="AB_hydrolase_sf"/>
</dbReference>